<dbReference type="SUPFAM" id="SSF57414">
    <property type="entry name" value="Hairpin loop containing domain-like"/>
    <property type="match status" value="1"/>
</dbReference>
<dbReference type="Pfam" id="PF14295">
    <property type="entry name" value="PAN_4"/>
    <property type="match status" value="7"/>
</dbReference>
<feature type="region of interest" description="Disordered" evidence="1">
    <location>
        <begin position="1470"/>
        <end position="1522"/>
    </location>
</feature>
<feature type="region of interest" description="Disordered" evidence="1">
    <location>
        <begin position="1202"/>
        <end position="1254"/>
    </location>
</feature>
<sequence length="1555" mass="152297">MQCQADTTLGNYAVRTVTGSWNDCFAACQTQTDQTCTGFTYTGGANGVGSGSCFLKNAVANGGTQSFARPPNNPANYVAAIMSRYYNAAGDTLTATSSTTSSSRTLSVSTSSSVSVSATPTVSPNQFACPANNNQTVTDASGVVYQLSCGNDTTGGTYSQFSANTFDNCFGLCDNTPTSQGALTCTAFTYDGGVNGVGPGQCYLKNGAAISFSGTYRNTLVAAIRPAYMIAPATNPTPIASCPAANGSIITDSSGVQYQIGCGFDTNNPNFQVSAARISWNDCFALCDNATTTDHAGQCTAFNYVGGSNGVGEGTCFLKNYAGERFIIADNPPITVAAIRYPPGGTFSGAPISSSSSSVSGGSSSTSAAPPAATTNVCVNQAVVSDGNGTSYQLFCNSDTSGSGGGAYMTGSFPGGDFSQCETYCTANACGAWIWAPYPIFGGACYVKHLPQTPIAGSTPGMVAGFVYTPGAPPVYGTTSSSSASSSKSSSASSSIALSTSSLSLSSSSSSLSSSAASSTPLGSSSSSSSVPMSSSLPTSSSASSTLIQSSVFSTTTSATLSPSMSSSILQTSSTVSSASSTAMITPPGYSETVTSSMTSVSSSSLSSSASATPSLAVCSNNTLETDASGVSYTVYCGDSGYDTAGEGGGAFATQSFTDGDFRQCETQCDAATMCGAWTWAPGSTGGGTCFLKHPPQYVVRGSIPGLVAGIAYSNTSSATSSTSSSITSSSPAAASSGAVCTNGTVVTDASGVSYNIYCSSDSAGSGGGAYATQEFPGGDFTQCETTCSADSTCGAWTWSPGSTGGGACFLKHLPQSPVSGPAGFVVGIVSSPSSSSSSMSSATAVSTPSLPTEGTIYLSTPIMASTSSESTPSLPTEGTVYLSTPVMASTSTGQSVTSSLSYSTNSMSTTTTSSAPASTSGTSSSSSSMAGPPSYAQTSSSVAASTSSSASLESLSSTSISASMSSMLVSASLSITSPVSDAATSASSSAADEQSSSSISSIGVSTSAAVLSTSTPLSSSVSAQAPPEYSSVPDQTTTSSASSTSSLPGCGSAAATATAGTNTTCADPYGNTFNVTQGTRYIGQVSVRAVRPNLNSCLTTCDTTAGCKAANYNSTSGVCELLTRVDSVEVVTGPDAAGLQAAQRPPDATTVYTAPPMTTKTTTASSISSTDGGINTGGPGPVNSASLTGIAPAPYSSSSLAASTSGGTSVTPNVLTSNGATPPPYSSPTSLSSLTSSTSSPSGIVGYSSSASSSGGIGMSSSSLGSASTSGVISVPASQSSSSAASVIGYSSVPVSSTVSSQTASTRLGSTSSAADSASSSSSTATVASNGGGLTVTVSPIPASYSGSMSNGNSIITSRPSVQSQTTSANPTSTALPPSAGPPCPSYNNATYTDSQSAPYTVYCNSTYSGTVLSRTPASQLRRAKFPYATAADDCLAYCDSNTACMAISSTAQTCTLFSDVGGLSPDTSGTGAVAARKGDQVPSGGTGSGLSSSAGSPSGGNGQSASATGAASTPGSGSAGSNVITVTVCAAQRTTTVFTTATLTTCPAAGCIA</sequence>
<feature type="region of interest" description="Disordered" evidence="1">
    <location>
        <begin position="1353"/>
        <end position="1389"/>
    </location>
</feature>
<feature type="compositionally biased region" description="Low complexity" evidence="1">
    <location>
        <begin position="1149"/>
        <end position="1171"/>
    </location>
</feature>
<reference evidence="3" key="1">
    <citation type="submission" date="2023-08" db="EMBL/GenBank/DDBJ databases">
        <title>Black Yeasts Isolated from many extreme environments.</title>
        <authorList>
            <person name="Coleine C."/>
            <person name="Stajich J.E."/>
            <person name="Selbmann L."/>
        </authorList>
    </citation>
    <scope>NUCLEOTIDE SEQUENCE</scope>
    <source>
        <strain evidence="3">CCFEE 5810</strain>
    </source>
</reference>
<evidence type="ECO:0000256" key="1">
    <source>
        <dbReference type="SAM" id="MobiDB-lite"/>
    </source>
</evidence>
<evidence type="ECO:0000259" key="2">
    <source>
        <dbReference type="PROSITE" id="PS50948"/>
    </source>
</evidence>
<dbReference type="Pfam" id="PF00024">
    <property type="entry name" value="PAN_1"/>
    <property type="match status" value="1"/>
</dbReference>
<feature type="region of interest" description="Disordered" evidence="1">
    <location>
        <begin position="1140"/>
        <end position="1186"/>
    </location>
</feature>
<gene>
    <name evidence="3" type="ORF">LTR97_002397</name>
</gene>
<dbReference type="Gene3D" id="3.50.4.10">
    <property type="entry name" value="Hepatocyte Growth Factor"/>
    <property type="match status" value="2"/>
</dbReference>
<feature type="compositionally biased region" description="Low complexity" evidence="1">
    <location>
        <begin position="718"/>
        <end position="737"/>
    </location>
</feature>
<comment type="caution">
    <text evidence="3">The sequence shown here is derived from an EMBL/GenBank/DDBJ whole genome shotgun (WGS) entry which is preliminary data.</text>
</comment>
<feature type="region of interest" description="Disordered" evidence="1">
    <location>
        <begin position="1019"/>
        <end position="1049"/>
    </location>
</feature>
<dbReference type="EMBL" id="JAVRQU010000003">
    <property type="protein sequence ID" value="KAK5705279.1"/>
    <property type="molecule type" value="Genomic_DNA"/>
</dbReference>
<feature type="compositionally biased region" description="Low complexity" evidence="1">
    <location>
        <begin position="1505"/>
        <end position="1522"/>
    </location>
</feature>
<feature type="region of interest" description="Disordered" evidence="1">
    <location>
        <begin position="718"/>
        <end position="738"/>
    </location>
</feature>
<dbReference type="PROSITE" id="PS50948">
    <property type="entry name" value="PAN"/>
    <property type="match status" value="1"/>
</dbReference>
<organism evidence="3 4">
    <name type="scientific">Elasticomyces elasticus</name>
    <dbReference type="NCBI Taxonomy" id="574655"/>
    <lineage>
        <taxon>Eukaryota</taxon>
        <taxon>Fungi</taxon>
        <taxon>Dikarya</taxon>
        <taxon>Ascomycota</taxon>
        <taxon>Pezizomycotina</taxon>
        <taxon>Dothideomycetes</taxon>
        <taxon>Dothideomycetidae</taxon>
        <taxon>Mycosphaerellales</taxon>
        <taxon>Teratosphaeriaceae</taxon>
        <taxon>Elasticomyces</taxon>
    </lineage>
</organism>
<dbReference type="InterPro" id="IPR003609">
    <property type="entry name" value="Pan_app"/>
</dbReference>
<proteinExistence type="predicted"/>
<evidence type="ECO:0000313" key="4">
    <source>
        <dbReference type="Proteomes" id="UP001310594"/>
    </source>
</evidence>
<feature type="compositionally biased region" description="Low complexity" evidence="1">
    <location>
        <begin position="1300"/>
        <end position="1330"/>
    </location>
</feature>
<accession>A0AAN7ZQ49</accession>
<dbReference type="Proteomes" id="UP001310594">
    <property type="component" value="Unassembled WGS sequence"/>
</dbReference>
<feature type="region of interest" description="Disordered" evidence="1">
    <location>
        <begin position="1300"/>
        <end position="1334"/>
    </location>
</feature>
<evidence type="ECO:0000313" key="3">
    <source>
        <dbReference type="EMBL" id="KAK5705279.1"/>
    </source>
</evidence>
<protein>
    <recommendedName>
        <fullName evidence="2">Apple domain-containing protein</fullName>
    </recommendedName>
</protein>
<feature type="compositionally biased region" description="Low complexity" evidence="1">
    <location>
        <begin position="1228"/>
        <end position="1254"/>
    </location>
</feature>
<feature type="compositionally biased region" description="Polar residues" evidence="1">
    <location>
        <begin position="1353"/>
        <end position="1377"/>
    </location>
</feature>
<name>A0AAN7ZQ49_9PEZI</name>
<feature type="compositionally biased region" description="Low complexity" evidence="1">
    <location>
        <begin position="1037"/>
        <end position="1047"/>
    </location>
</feature>
<feature type="region of interest" description="Disordered" evidence="1">
    <location>
        <begin position="891"/>
        <end position="940"/>
    </location>
</feature>
<feature type="domain" description="Apple" evidence="2">
    <location>
        <begin position="1066"/>
        <end position="1144"/>
    </location>
</feature>
<feature type="region of interest" description="Disordered" evidence="1">
    <location>
        <begin position="514"/>
        <end position="542"/>
    </location>
</feature>